<keyword evidence="1" id="KW-1133">Transmembrane helix</keyword>
<evidence type="ECO:0000256" key="1">
    <source>
        <dbReference type="SAM" id="Phobius"/>
    </source>
</evidence>
<name>A0A085WAS5_9BACT</name>
<comment type="caution">
    <text evidence="2">The sequence shown here is derived from an EMBL/GenBank/DDBJ whole genome shotgun (WGS) entry which is preliminary data.</text>
</comment>
<accession>A0A085WAS5</accession>
<keyword evidence="1" id="KW-0472">Membrane</keyword>
<dbReference type="OrthoDB" id="5513932at2"/>
<evidence type="ECO:0000313" key="3">
    <source>
        <dbReference type="Proteomes" id="UP000028725"/>
    </source>
</evidence>
<dbReference type="AlphaFoldDB" id="A0A085WAS5"/>
<feature type="transmembrane region" description="Helical" evidence="1">
    <location>
        <begin position="265"/>
        <end position="283"/>
    </location>
</feature>
<sequence>MGKEHRAGPVEVLRNLALSLERMAAREAASSVMRGAAEGIREELPDELERQLHALLQDALTVLGRMAHEAAEREPVEPGATAHTLAAAAMQGVVEVLEREWQDGGMPFHALVERINRLLDEITSFARSRTDEIRTPGERAQAMAEGMVRAAVRELQESLPRLKSKLREDGALLGSLFEQAGRGLARGLAAGLREELASGKAVGSSLEELAGRSSAAVVRGASGALKEQAGPWRQAVERDGTLRRASREVTAGVLEALGARLRRPLLALMGAGGALVGLSLFAARWRRA</sequence>
<reference evidence="2 3" key="1">
    <citation type="submission" date="2014-04" db="EMBL/GenBank/DDBJ databases">
        <title>Genome assembly of Hyalangium minutum DSM 14724.</title>
        <authorList>
            <person name="Sharma G."/>
            <person name="Subramanian S."/>
        </authorList>
    </citation>
    <scope>NUCLEOTIDE SEQUENCE [LARGE SCALE GENOMIC DNA]</scope>
    <source>
        <strain evidence="2 3">DSM 14724</strain>
    </source>
</reference>
<gene>
    <name evidence="2" type="ORF">DB31_1806</name>
</gene>
<dbReference type="EMBL" id="JMCB01000013">
    <property type="protein sequence ID" value="KFE64788.1"/>
    <property type="molecule type" value="Genomic_DNA"/>
</dbReference>
<organism evidence="2 3">
    <name type="scientific">Hyalangium minutum</name>
    <dbReference type="NCBI Taxonomy" id="394096"/>
    <lineage>
        <taxon>Bacteria</taxon>
        <taxon>Pseudomonadati</taxon>
        <taxon>Myxococcota</taxon>
        <taxon>Myxococcia</taxon>
        <taxon>Myxococcales</taxon>
        <taxon>Cystobacterineae</taxon>
        <taxon>Archangiaceae</taxon>
        <taxon>Hyalangium</taxon>
    </lineage>
</organism>
<protein>
    <submittedName>
        <fullName evidence="2">Uncharacterized protein</fullName>
    </submittedName>
</protein>
<dbReference type="Proteomes" id="UP000028725">
    <property type="component" value="Unassembled WGS sequence"/>
</dbReference>
<dbReference type="RefSeq" id="WP_044193751.1">
    <property type="nucleotide sequence ID" value="NZ_JMCB01000013.1"/>
</dbReference>
<keyword evidence="3" id="KW-1185">Reference proteome</keyword>
<evidence type="ECO:0000313" key="2">
    <source>
        <dbReference type="EMBL" id="KFE64788.1"/>
    </source>
</evidence>
<keyword evidence="1" id="KW-0812">Transmembrane</keyword>
<proteinExistence type="predicted"/>